<dbReference type="PROSITE" id="PS51819">
    <property type="entry name" value="VOC"/>
    <property type="match status" value="1"/>
</dbReference>
<organism evidence="2 3">
    <name type="scientific">Vibrio algarum</name>
    <dbReference type="NCBI Taxonomy" id="3020714"/>
    <lineage>
        <taxon>Bacteria</taxon>
        <taxon>Pseudomonadati</taxon>
        <taxon>Pseudomonadota</taxon>
        <taxon>Gammaproteobacteria</taxon>
        <taxon>Vibrionales</taxon>
        <taxon>Vibrionaceae</taxon>
        <taxon>Vibrio</taxon>
    </lineage>
</organism>
<dbReference type="InterPro" id="IPR037523">
    <property type="entry name" value="VOC_core"/>
</dbReference>
<dbReference type="Gene3D" id="3.10.180.10">
    <property type="entry name" value="2,3-Dihydroxybiphenyl 1,2-Dioxygenase, domain 1"/>
    <property type="match status" value="1"/>
</dbReference>
<gene>
    <name evidence="2" type="ORF">PGX00_21950</name>
</gene>
<dbReference type="PANTHER" id="PTHR33993:SF1">
    <property type="entry name" value="GLYOXALASE FAMILY PROTEIN"/>
    <property type="match status" value="1"/>
</dbReference>
<evidence type="ECO:0000313" key="2">
    <source>
        <dbReference type="EMBL" id="MDB1126184.1"/>
    </source>
</evidence>
<accession>A0ABT4YX77</accession>
<dbReference type="SUPFAM" id="SSF54593">
    <property type="entry name" value="Glyoxalase/Bleomycin resistance protein/Dihydroxybiphenyl dioxygenase"/>
    <property type="match status" value="1"/>
</dbReference>
<dbReference type="PANTHER" id="PTHR33993">
    <property type="entry name" value="GLYOXALASE-RELATED"/>
    <property type="match status" value="1"/>
</dbReference>
<sequence>MSNDIKPSHNSINYIEFAATEFVKTKAFFSRVFDWTFEDYGEEYMAFTGIGLTGGFYYSQGVSVQEKGGALLVFYSDNLSKSVTEVKEAGGIINRDIFEFPGGRRFHFIEPSGNEMAVWSDK</sequence>
<dbReference type="InterPro" id="IPR052164">
    <property type="entry name" value="Anthracycline_SecMetBiosynth"/>
</dbReference>
<name>A0ABT4YX77_9VIBR</name>
<dbReference type="InterPro" id="IPR029068">
    <property type="entry name" value="Glyas_Bleomycin-R_OHBP_Dase"/>
</dbReference>
<evidence type="ECO:0000259" key="1">
    <source>
        <dbReference type="PROSITE" id="PS51819"/>
    </source>
</evidence>
<dbReference type="EMBL" id="JAQLOI010000003">
    <property type="protein sequence ID" value="MDB1126184.1"/>
    <property type="molecule type" value="Genomic_DNA"/>
</dbReference>
<proteinExistence type="predicted"/>
<dbReference type="CDD" id="cd07247">
    <property type="entry name" value="SgaA_N_like"/>
    <property type="match status" value="1"/>
</dbReference>
<protein>
    <submittedName>
        <fullName evidence="2">VOC family protein</fullName>
    </submittedName>
</protein>
<dbReference type="Pfam" id="PF00903">
    <property type="entry name" value="Glyoxalase"/>
    <property type="match status" value="1"/>
</dbReference>
<reference evidence="2 3" key="1">
    <citation type="submission" date="2023-01" db="EMBL/GenBank/DDBJ databases">
        <title>Vibrio sp. KJ40-1 sp.nov, isolated from marine algae.</title>
        <authorList>
            <person name="Butt M."/>
            <person name="Kim J.M.J."/>
            <person name="Jeon C.O.C."/>
        </authorList>
    </citation>
    <scope>NUCLEOTIDE SEQUENCE [LARGE SCALE GENOMIC DNA]</scope>
    <source>
        <strain evidence="2 3">KJ40-1</strain>
    </source>
</reference>
<feature type="domain" description="VOC" evidence="1">
    <location>
        <begin position="11"/>
        <end position="121"/>
    </location>
</feature>
<comment type="caution">
    <text evidence="2">The sequence shown here is derived from an EMBL/GenBank/DDBJ whole genome shotgun (WGS) entry which is preliminary data.</text>
</comment>
<dbReference type="RefSeq" id="WP_272140580.1">
    <property type="nucleotide sequence ID" value="NZ_JAQLOI010000003.1"/>
</dbReference>
<evidence type="ECO:0000313" key="3">
    <source>
        <dbReference type="Proteomes" id="UP001210678"/>
    </source>
</evidence>
<keyword evidence="3" id="KW-1185">Reference proteome</keyword>
<dbReference type="InterPro" id="IPR004360">
    <property type="entry name" value="Glyas_Fos-R_dOase_dom"/>
</dbReference>
<dbReference type="Proteomes" id="UP001210678">
    <property type="component" value="Unassembled WGS sequence"/>
</dbReference>